<protein>
    <submittedName>
        <fullName evidence="3">Sulfatase domain-containing protein</fullName>
    </submittedName>
</protein>
<dbReference type="PANTHER" id="PTHR10974:SF75">
    <property type="entry name" value="SULFATASE DOMAIN-CONTAINING PROTEIN"/>
    <property type="match status" value="1"/>
</dbReference>
<dbReference type="GO" id="GO:0005615">
    <property type="term" value="C:extracellular space"/>
    <property type="evidence" value="ECO:0007669"/>
    <property type="project" value="TreeGrafter"/>
</dbReference>
<gene>
    <name evidence="1" type="ORF">NBR_LOCUS1973</name>
</gene>
<reference evidence="1 2" key="2">
    <citation type="submission" date="2018-11" db="EMBL/GenBank/DDBJ databases">
        <authorList>
            <consortium name="Pathogen Informatics"/>
        </authorList>
    </citation>
    <scope>NUCLEOTIDE SEQUENCE [LARGE SCALE GENOMIC DNA]</scope>
</reference>
<keyword evidence="2" id="KW-1185">Reference proteome</keyword>
<reference evidence="3" key="1">
    <citation type="submission" date="2017-02" db="UniProtKB">
        <authorList>
            <consortium name="WormBaseParasite"/>
        </authorList>
    </citation>
    <scope>IDENTIFICATION</scope>
</reference>
<dbReference type="InterPro" id="IPR004245">
    <property type="entry name" value="DUF229"/>
</dbReference>
<organism evidence="3">
    <name type="scientific">Nippostrongylus brasiliensis</name>
    <name type="common">Rat hookworm</name>
    <dbReference type="NCBI Taxonomy" id="27835"/>
    <lineage>
        <taxon>Eukaryota</taxon>
        <taxon>Metazoa</taxon>
        <taxon>Ecdysozoa</taxon>
        <taxon>Nematoda</taxon>
        <taxon>Chromadorea</taxon>
        <taxon>Rhabditida</taxon>
        <taxon>Rhabditina</taxon>
        <taxon>Rhabditomorpha</taxon>
        <taxon>Strongyloidea</taxon>
        <taxon>Heligmosomidae</taxon>
        <taxon>Nippostrongylus</taxon>
    </lineage>
</organism>
<dbReference type="EMBL" id="UYSL01001926">
    <property type="protein sequence ID" value="VDL65562.1"/>
    <property type="molecule type" value="Genomic_DNA"/>
</dbReference>
<dbReference type="Pfam" id="PF02995">
    <property type="entry name" value="DUF229"/>
    <property type="match status" value="1"/>
</dbReference>
<evidence type="ECO:0000313" key="3">
    <source>
        <dbReference type="WBParaSite" id="NBR_0000197201-mRNA-1"/>
    </source>
</evidence>
<evidence type="ECO:0000313" key="1">
    <source>
        <dbReference type="EMBL" id="VDL65562.1"/>
    </source>
</evidence>
<accession>A0A0N4XHH0</accession>
<dbReference type="OMA" id="YHADEHF"/>
<dbReference type="AlphaFoldDB" id="A0A0N4XHH0"/>
<dbReference type="Proteomes" id="UP000271162">
    <property type="component" value="Unassembled WGS sequence"/>
</dbReference>
<dbReference type="STRING" id="27835.A0A0N4XHH0"/>
<evidence type="ECO:0000313" key="2">
    <source>
        <dbReference type="Proteomes" id="UP000271162"/>
    </source>
</evidence>
<dbReference type="WBParaSite" id="NBR_0000197201-mRNA-1">
    <property type="protein sequence ID" value="NBR_0000197201-mRNA-1"/>
    <property type="gene ID" value="NBR_0000197201"/>
</dbReference>
<sequence length="284" mass="32577">MLAYLEKFMDAYPGTPKVGQIWPTTLAHESLKELYHTDVQFLDFFKRNRAVIDRSFTFFMGDHGPRREGIGNVELGRLENLTPFLVVIIPEEYRGSDIHKQLKDKKLRLMTNFDIHATLMDILEFQPPSGFSDTSYLDMEPISKGSSLFREWRGIRNCKTLPIVSDYCICQYNWTVLTNVTMIKALGNFLIEQLNLRIAKEGLSAKCANQTYKDVSQISYLVDNEVTVYKTVVIAQPSLGLFSGLIRARASGLSLGSRIERMNEYQRQGDCIKYHAMQPLCYCK</sequence>
<name>A0A0N4XHH0_NIPBR</name>
<proteinExistence type="predicted"/>
<dbReference type="PANTHER" id="PTHR10974">
    <property type="entry name" value="FI08016P-RELATED"/>
    <property type="match status" value="1"/>
</dbReference>